<protein>
    <submittedName>
        <fullName evidence="2">Stage II sporulation protein P</fullName>
    </submittedName>
</protein>
<dbReference type="NCBIfam" id="TIGR02867">
    <property type="entry name" value="spore_II_P"/>
    <property type="match status" value="1"/>
</dbReference>
<evidence type="ECO:0000256" key="1">
    <source>
        <dbReference type="SAM" id="Phobius"/>
    </source>
</evidence>
<dbReference type="Pfam" id="PF07454">
    <property type="entry name" value="SpoIIP"/>
    <property type="match status" value="1"/>
</dbReference>
<keyword evidence="3" id="KW-1185">Reference proteome</keyword>
<comment type="caution">
    <text evidence="2">The sequence shown here is derived from an EMBL/GenBank/DDBJ whole genome shotgun (WGS) entry which is preliminary data.</text>
</comment>
<sequence>MKKTLKIWTIAIFILFLFPILLQLLPTKQSDNSSVMLKQKAYIVYASNVVEPPKHTSPKKVLLHFTHSEEAYEPITLAASGKVAVSHKTENITKLGEKLKLQLAAFGAEAELLPVDIQKVMAQKSIPYHRSYKAIRPYLQKSLAENKYDIVLDIHRDSLPANKTTATVDGNRYAKVAFVIGKEHKNYAKNYEVAKRLTEGMEAKVPGITRNIIVKGGPGVDGKYNQDLHPGFVLIELGGIGNTEEELNRTVAIIAEAVGGLTLDEQ</sequence>
<keyword evidence="1" id="KW-0812">Transmembrane</keyword>
<dbReference type="Proteomes" id="UP001280629">
    <property type="component" value="Unassembled WGS sequence"/>
</dbReference>
<reference evidence="2 3" key="1">
    <citation type="submission" date="2023-06" db="EMBL/GenBank/DDBJ databases">
        <title>Sporosarcina sp. nov., isolated from Korean traditional fermented seafood 'Jeotgal'.</title>
        <authorList>
            <person name="Yang A.-I."/>
            <person name="Shin N.-R."/>
        </authorList>
    </citation>
    <scope>NUCLEOTIDE SEQUENCE [LARGE SCALE GENOMIC DNA]</scope>
    <source>
        <strain evidence="2 3">KCTC3840</strain>
    </source>
</reference>
<proteinExistence type="predicted"/>
<keyword evidence="1" id="KW-0472">Membrane</keyword>
<gene>
    <name evidence="2" type="ORF">QT716_02925</name>
</gene>
<dbReference type="EMBL" id="JAUBDH010000002">
    <property type="protein sequence ID" value="MDW0108999.1"/>
    <property type="molecule type" value="Genomic_DNA"/>
</dbReference>
<name>A0ABU4FWB4_9BACL</name>
<feature type="transmembrane region" description="Helical" evidence="1">
    <location>
        <begin position="7"/>
        <end position="25"/>
    </location>
</feature>
<evidence type="ECO:0000313" key="2">
    <source>
        <dbReference type="EMBL" id="MDW0108999.1"/>
    </source>
</evidence>
<keyword evidence="1" id="KW-1133">Transmembrane helix</keyword>
<accession>A0ABU4FWB4</accession>
<dbReference type="RefSeq" id="WP_317934354.1">
    <property type="nucleotide sequence ID" value="NZ_JAUBDH010000002.1"/>
</dbReference>
<evidence type="ECO:0000313" key="3">
    <source>
        <dbReference type="Proteomes" id="UP001280629"/>
    </source>
</evidence>
<organism evidence="2 3">
    <name type="scientific">Sporosarcina aquimarina</name>
    <dbReference type="NCBI Taxonomy" id="114975"/>
    <lineage>
        <taxon>Bacteria</taxon>
        <taxon>Bacillati</taxon>
        <taxon>Bacillota</taxon>
        <taxon>Bacilli</taxon>
        <taxon>Bacillales</taxon>
        <taxon>Caryophanaceae</taxon>
        <taxon>Sporosarcina</taxon>
    </lineage>
</organism>
<dbReference type="InterPro" id="IPR010897">
    <property type="entry name" value="Spore_II_P"/>
</dbReference>